<evidence type="ECO:0000256" key="1">
    <source>
        <dbReference type="SAM" id="MobiDB-lite"/>
    </source>
</evidence>
<dbReference type="EMBL" id="KN605465">
    <property type="protein sequence ID" value="KHJ79350.1"/>
    <property type="molecule type" value="Genomic_DNA"/>
</dbReference>
<reference evidence="2 3" key="1">
    <citation type="submission" date="2014-03" db="EMBL/GenBank/DDBJ databases">
        <title>Draft genome of the hookworm Oesophagostomum dentatum.</title>
        <authorList>
            <person name="Mitreva M."/>
        </authorList>
    </citation>
    <scope>NUCLEOTIDE SEQUENCE [LARGE SCALE GENOMIC DNA]</scope>
    <source>
        <strain evidence="2 3">OD-Hann</strain>
    </source>
</reference>
<evidence type="ECO:0000313" key="3">
    <source>
        <dbReference type="Proteomes" id="UP000053660"/>
    </source>
</evidence>
<feature type="compositionally biased region" description="Acidic residues" evidence="1">
    <location>
        <begin position="108"/>
        <end position="144"/>
    </location>
</feature>
<accession>A0A0B1S7Z5</accession>
<sequence>MCEIRAEHGSSSGIPDPDKEWESFLNRLENVAFVVVRSHQNLIASQFLEHVDQYVPEPDRPKASKLPELSPSMKELLTADGDVLPDEVFHMEMQAAAKLELENPQTTTDEDIDLVVDEESDSVGEDEDVDDEEITCDETDETDFAEPSMPPQCNDSADSSHRGETAYLHSTIENYK</sequence>
<protein>
    <submittedName>
        <fullName evidence="2">Uncharacterized protein</fullName>
    </submittedName>
</protein>
<keyword evidence="3" id="KW-1185">Reference proteome</keyword>
<dbReference type="Proteomes" id="UP000053660">
    <property type="component" value="Unassembled WGS sequence"/>
</dbReference>
<dbReference type="AlphaFoldDB" id="A0A0B1S7Z5"/>
<organism evidence="2 3">
    <name type="scientific">Oesophagostomum dentatum</name>
    <name type="common">Nodular worm</name>
    <dbReference type="NCBI Taxonomy" id="61180"/>
    <lineage>
        <taxon>Eukaryota</taxon>
        <taxon>Metazoa</taxon>
        <taxon>Ecdysozoa</taxon>
        <taxon>Nematoda</taxon>
        <taxon>Chromadorea</taxon>
        <taxon>Rhabditida</taxon>
        <taxon>Rhabditina</taxon>
        <taxon>Rhabditomorpha</taxon>
        <taxon>Strongyloidea</taxon>
        <taxon>Strongylidae</taxon>
        <taxon>Oesophagostomum</taxon>
    </lineage>
</organism>
<name>A0A0B1S7Z5_OESDE</name>
<gene>
    <name evidence="2" type="ORF">OESDEN_21005</name>
</gene>
<evidence type="ECO:0000313" key="2">
    <source>
        <dbReference type="EMBL" id="KHJ79350.1"/>
    </source>
</evidence>
<feature type="region of interest" description="Disordered" evidence="1">
    <location>
        <begin position="99"/>
        <end position="176"/>
    </location>
</feature>
<dbReference type="OrthoDB" id="5849796at2759"/>
<proteinExistence type="predicted"/>